<protein>
    <submittedName>
        <fullName evidence="1">Uncharacterized protein</fullName>
    </submittedName>
</protein>
<evidence type="ECO:0000313" key="2">
    <source>
        <dbReference type="Proteomes" id="UP000322234"/>
    </source>
</evidence>
<sequence length="157" mass="17450">MLCGDVGRGAFALPSLVPSAATITCFCLEQDTFGIFSWEKQFELVAQTPLALPPLTFHTQAPSKLQETKRDNHVLHTDNNKLKDKERNFSEVLSWTWEGDKEENDTYFLQSPSQDSGGPVTCGLSNHSGILFLLASGYTLSLDLCSIFRKQQCCKEA</sequence>
<keyword evidence="2" id="KW-1185">Reference proteome</keyword>
<comment type="caution">
    <text evidence="1">The sequence shown here is derived from an EMBL/GenBank/DDBJ whole genome shotgun (WGS) entry which is preliminary data.</text>
</comment>
<reference evidence="1" key="1">
    <citation type="submission" date="2019-10" db="EMBL/GenBank/DDBJ databases">
        <title>The sequence and de novo assembly of the wild yak genome.</title>
        <authorList>
            <person name="Liu Y."/>
        </authorList>
    </citation>
    <scope>NUCLEOTIDE SEQUENCE [LARGE SCALE GENOMIC DNA]</scope>
    <source>
        <strain evidence="1">WY2019</strain>
    </source>
</reference>
<dbReference type="AlphaFoldDB" id="A0A6B0S7L9"/>
<evidence type="ECO:0000313" key="1">
    <source>
        <dbReference type="EMBL" id="MXQ96867.1"/>
    </source>
</evidence>
<dbReference type="EMBL" id="VBQZ03000175">
    <property type="protein sequence ID" value="MXQ96867.1"/>
    <property type="molecule type" value="Genomic_DNA"/>
</dbReference>
<organism evidence="1 2">
    <name type="scientific">Bos mutus</name>
    <name type="common">wild yak</name>
    <dbReference type="NCBI Taxonomy" id="72004"/>
    <lineage>
        <taxon>Eukaryota</taxon>
        <taxon>Metazoa</taxon>
        <taxon>Chordata</taxon>
        <taxon>Craniata</taxon>
        <taxon>Vertebrata</taxon>
        <taxon>Euteleostomi</taxon>
        <taxon>Mammalia</taxon>
        <taxon>Eutheria</taxon>
        <taxon>Laurasiatheria</taxon>
        <taxon>Artiodactyla</taxon>
        <taxon>Ruminantia</taxon>
        <taxon>Pecora</taxon>
        <taxon>Bovidae</taxon>
        <taxon>Bovinae</taxon>
        <taxon>Bos</taxon>
    </lineage>
</organism>
<proteinExistence type="predicted"/>
<gene>
    <name evidence="1" type="ORF">E5288_WYG009927</name>
</gene>
<dbReference type="Proteomes" id="UP000322234">
    <property type="component" value="Unassembled WGS sequence"/>
</dbReference>
<name>A0A6B0S7L9_9CETA</name>
<accession>A0A6B0S7L9</accession>